<organism evidence="1">
    <name type="scientific">Xanthomonas sp. 10-10</name>
    <dbReference type="NCBI Taxonomy" id="3115848"/>
    <lineage>
        <taxon>Bacteria</taxon>
        <taxon>Pseudomonadati</taxon>
        <taxon>Pseudomonadota</taxon>
        <taxon>Gammaproteobacteria</taxon>
        <taxon>Lysobacterales</taxon>
        <taxon>Lysobacteraceae</taxon>
        <taxon>Xanthomonas</taxon>
    </lineage>
</organism>
<dbReference type="EMBL" id="CP144460">
    <property type="protein sequence ID" value="XBS36972.1"/>
    <property type="molecule type" value="Genomic_DNA"/>
</dbReference>
<dbReference type="AlphaFoldDB" id="A0AAU7P5N9"/>
<dbReference type="RefSeq" id="WP_259162381.1">
    <property type="nucleotide sequence ID" value="NZ_CP144460.1"/>
</dbReference>
<proteinExistence type="predicted"/>
<sequence length="102" mass="11070">MKKNRSEAARAIGKLISSIQKEWGDELGCGNAEITENVMGAAHKLLQAETSGKLLEELAQLNVRQYLGDLWVQSHPSVKPAITAIENAINKINSSQNTRGQG</sequence>
<protein>
    <submittedName>
        <fullName evidence="1">Uncharacterized protein</fullName>
    </submittedName>
</protein>
<reference evidence="1" key="1">
    <citation type="submission" date="2024-02" db="EMBL/GenBank/DDBJ databases">
        <title>Complete genome sequence of Xanthomonas sp. 10-10.</title>
        <authorList>
            <person name="Biessy A."/>
            <person name="Ciotola M."/>
            <person name="Cadieux M."/>
            <person name="Soufiane B."/>
            <person name="Laforest M."/>
            <person name="Filion M."/>
        </authorList>
    </citation>
    <scope>NUCLEOTIDE SEQUENCE</scope>
    <source>
        <strain evidence="1">10-10</strain>
    </source>
</reference>
<evidence type="ECO:0000313" key="1">
    <source>
        <dbReference type="EMBL" id="XBS36972.1"/>
    </source>
</evidence>
<accession>A0AAU7P5N9</accession>
<gene>
    <name evidence="1" type="ORF">VZ068_16100</name>
</gene>
<name>A0AAU7P5N9_9XANT</name>